<dbReference type="AlphaFoldDB" id="A0A917S5S1"/>
<dbReference type="EMBL" id="BMOK01000009">
    <property type="protein sequence ID" value="GGL58056.1"/>
    <property type="molecule type" value="Genomic_DNA"/>
</dbReference>
<reference evidence="1" key="1">
    <citation type="journal article" date="2014" name="Int. J. Syst. Evol. Microbiol.">
        <title>Complete genome sequence of Corynebacterium casei LMG S-19264T (=DSM 44701T), isolated from a smear-ripened cheese.</title>
        <authorList>
            <consortium name="US DOE Joint Genome Institute (JGI-PGF)"/>
            <person name="Walter F."/>
            <person name="Albersmeier A."/>
            <person name="Kalinowski J."/>
            <person name="Ruckert C."/>
        </authorList>
    </citation>
    <scope>NUCLEOTIDE SEQUENCE</scope>
    <source>
        <strain evidence="1">JCM 15325</strain>
    </source>
</reference>
<protein>
    <recommendedName>
        <fullName evidence="3">TubC N-terminal docking domain-containing protein</fullName>
    </recommendedName>
</protein>
<dbReference type="Proteomes" id="UP000654670">
    <property type="component" value="Unassembled WGS sequence"/>
</dbReference>
<organism evidence="1 2">
    <name type="scientific">Sporolactobacillus putidus</name>
    <dbReference type="NCBI Taxonomy" id="492735"/>
    <lineage>
        <taxon>Bacteria</taxon>
        <taxon>Bacillati</taxon>
        <taxon>Bacillota</taxon>
        <taxon>Bacilli</taxon>
        <taxon>Bacillales</taxon>
        <taxon>Sporolactobacillaceae</taxon>
        <taxon>Sporolactobacillus</taxon>
    </lineage>
</organism>
<evidence type="ECO:0000313" key="2">
    <source>
        <dbReference type="Proteomes" id="UP000654670"/>
    </source>
</evidence>
<name>A0A917S5S1_9BACL</name>
<reference evidence="1" key="2">
    <citation type="submission" date="2020-09" db="EMBL/GenBank/DDBJ databases">
        <authorList>
            <person name="Sun Q."/>
            <person name="Ohkuma M."/>
        </authorList>
    </citation>
    <scope>NUCLEOTIDE SEQUENCE</scope>
    <source>
        <strain evidence="1">JCM 15325</strain>
    </source>
</reference>
<evidence type="ECO:0000313" key="1">
    <source>
        <dbReference type="EMBL" id="GGL58056.1"/>
    </source>
</evidence>
<comment type="caution">
    <text evidence="1">The sequence shown here is derived from an EMBL/GenBank/DDBJ whole genome shotgun (WGS) entry which is preliminary data.</text>
</comment>
<keyword evidence="2" id="KW-1185">Reference proteome</keyword>
<evidence type="ECO:0008006" key="3">
    <source>
        <dbReference type="Google" id="ProtNLM"/>
    </source>
</evidence>
<accession>A0A917S5S1</accession>
<sequence>MENMNADEIIRSAEKEGCALSVENGYLKGSKQIPSRLMESLKANKQSIIEYLSRDSKARAAGFMVGVPGELYTLSVSRRADIFIEQINGVWTAYRSTYITGRPVNAYSKTIATGETLDYVLMKAKGYLQYIDRFRQRKRK</sequence>
<gene>
    <name evidence="1" type="ORF">GCM10007968_22560</name>
</gene>
<proteinExistence type="predicted"/>